<evidence type="ECO:0000256" key="4">
    <source>
        <dbReference type="ARBA" id="ARBA00022605"/>
    </source>
</evidence>
<evidence type="ECO:0000256" key="6">
    <source>
        <dbReference type="ARBA" id="ARBA00022898"/>
    </source>
</evidence>
<keyword evidence="5" id="KW-0808">Transferase</keyword>
<comment type="catalytic activity">
    <reaction evidence="8">
        <text>O-acetyl-L-serine + hydrogen sulfide = L-cysteine + acetate</text>
        <dbReference type="Rhea" id="RHEA:14829"/>
        <dbReference type="ChEBI" id="CHEBI:29919"/>
        <dbReference type="ChEBI" id="CHEBI:30089"/>
        <dbReference type="ChEBI" id="CHEBI:35235"/>
        <dbReference type="ChEBI" id="CHEBI:58340"/>
        <dbReference type="EC" id="2.5.1.47"/>
    </reaction>
</comment>
<name>A0A921DQ31_9BACT</name>
<dbReference type="InterPro" id="IPR036052">
    <property type="entry name" value="TrpB-like_PALP_sf"/>
</dbReference>
<keyword evidence="7" id="KW-0198">Cysteine biosynthesis</keyword>
<dbReference type="EMBL" id="DYZA01000002">
    <property type="protein sequence ID" value="HJD96035.1"/>
    <property type="molecule type" value="Genomic_DNA"/>
</dbReference>
<evidence type="ECO:0000313" key="11">
    <source>
        <dbReference type="Proteomes" id="UP000698963"/>
    </source>
</evidence>
<evidence type="ECO:0000256" key="5">
    <source>
        <dbReference type="ARBA" id="ARBA00022679"/>
    </source>
</evidence>
<dbReference type="RefSeq" id="WP_304120084.1">
    <property type="nucleotide sequence ID" value="NZ_DYZA01000002.1"/>
</dbReference>
<protein>
    <recommendedName>
        <fullName evidence="3">cysteine synthase</fullName>
        <ecNumber evidence="3">2.5.1.47</ecNumber>
    </recommendedName>
</protein>
<reference evidence="10" key="1">
    <citation type="journal article" date="2021" name="PeerJ">
        <title>Extensive microbial diversity within the chicken gut microbiome revealed by metagenomics and culture.</title>
        <authorList>
            <person name="Gilroy R."/>
            <person name="Ravi A."/>
            <person name="Getino M."/>
            <person name="Pursley I."/>
            <person name="Horton D.L."/>
            <person name="Alikhan N.F."/>
            <person name="Baker D."/>
            <person name="Gharbi K."/>
            <person name="Hall N."/>
            <person name="Watson M."/>
            <person name="Adriaenssens E.M."/>
            <person name="Foster-Nyarko E."/>
            <person name="Jarju S."/>
            <person name="Secka A."/>
            <person name="Antonio M."/>
            <person name="Oren A."/>
            <person name="Chaudhuri R.R."/>
            <person name="La Ragione R."/>
            <person name="Hildebrand F."/>
            <person name="Pallen M.J."/>
        </authorList>
    </citation>
    <scope>NUCLEOTIDE SEQUENCE</scope>
    <source>
        <strain evidence="10">ChiGjej2B2-19336</strain>
    </source>
</reference>
<proteinExistence type="inferred from homology"/>
<evidence type="ECO:0000259" key="9">
    <source>
        <dbReference type="Pfam" id="PF00291"/>
    </source>
</evidence>
<dbReference type="FunFam" id="3.40.50.1100:FF:000006">
    <property type="entry name" value="Cysteine synthase"/>
    <property type="match status" value="1"/>
</dbReference>
<dbReference type="Pfam" id="PF00291">
    <property type="entry name" value="PALP"/>
    <property type="match status" value="1"/>
</dbReference>
<dbReference type="SUPFAM" id="SSF53686">
    <property type="entry name" value="Tryptophan synthase beta subunit-like PLP-dependent enzymes"/>
    <property type="match status" value="1"/>
</dbReference>
<dbReference type="InterPro" id="IPR001926">
    <property type="entry name" value="TrpB-like_PALP"/>
</dbReference>
<evidence type="ECO:0000256" key="7">
    <source>
        <dbReference type="ARBA" id="ARBA00023192"/>
    </source>
</evidence>
<organism evidence="10 11">
    <name type="scientific">Mailhella massiliensis</name>
    <dbReference type="NCBI Taxonomy" id="1903261"/>
    <lineage>
        <taxon>Bacteria</taxon>
        <taxon>Pseudomonadati</taxon>
        <taxon>Thermodesulfobacteriota</taxon>
        <taxon>Desulfovibrionia</taxon>
        <taxon>Desulfovibrionales</taxon>
        <taxon>Desulfovibrionaceae</taxon>
        <taxon>Mailhella</taxon>
    </lineage>
</organism>
<dbReference type="Proteomes" id="UP000698963">
    <property type="component" value="Unassembled WGS sequence"/>
</dbReference>
<reference evidence="10" key="2">
    <citation type="submission" date="2021-09" db="EMBL/GenBank/DDBJ databases">
        <authorList>
            <person name="Gilroy R."/>
        </authorList>
    </citation>
    <scope>NUCLEOTIDE SEQUENCE</scope>
    <source>
        <strain evidence="10">ChiGjej2B2-19336</strain>
    </source>
</reference>
<comment type="caution">
    <text evidence="10">The sequence shown here is derived from an EMBL/GenBank/DDBJ whole genome shotgun (WGS) entry which is preliminary data.</text>
</comment>
<gene>
    <name evidence="10" type="ORF">K8W16_00070</name>
</gene>
<accession>A0A921DQ31</accession>
<keyword evidence="6" id="KW-0663">Pyridoxal phosphate</keyword>
<dbReference type="InterPro" id="IPR050214">
    <property type="entry name" value="Cys_Synth/Cystath_Beta-Synth"/>
</dbReference>
<evidence type="ECO:0000313" key="10">
    <source>
        <dbReference type="EMBL" id="HJD96035.1"/>
    </source>
</evidence>
<dbReference type="AlphaFoldDB" id="A0A921DQ31"/>
<evidence type="ECO:0000256" key="2">
    <source>
        <dbReference type="ARBA" id="ARBA00007103"/>
    </source>
</evidence>
<dbReference type="CDD" id="cd01561">
    <property type="entry name" value="CBS_like"/>
    <property type="match status" value="1"/>
</dbReference>
<dbReference type="PANTHER" id="PTHR10314">
    <property type="entry name" value="CYSTATHIONINE BETA-SYNTHASE"/>
    <property type="match status" value="1"/>
</dbReference>
<evidence type="ECO:0000256" key="8">
    <source>
        <dbReference type="ARBA" id="ARBA00047931"/>
    </source>
</evidence>
<feature type="domain" description="Tryptophan synthase beta chain-like PALP" evidence="9">
    <location>
        <begin position="4"/>
        <end position="293"/>
    </location>
</feature>
<keyword evidence="4" id="KW-0028">Amino-acid biosynthesis</keyword>
<dbReference type="EC" id="2.5.1.47" evidence="3"/>
<dbReference type="Gene3D" id="3.40.50.1100">
    <property type="match status" value="2"/>
</dbReference>
<sequence length="307" mass="31676">MNILDTIGHTPLVFLDAVSASLPAKIHIKYEARNPGGSVKDRAAAGYLRAALASGELASGGTVVEATSGNLGIGLAVACGKMGLTLMLAVPASASRERVALLRAMGAKVILTPAEQGMQGAQDKVEELLATLPGAFRPDQFSNPVGPRVHYESTGAEILEDCAKEGFSPSAFVAGVGSGATLIGVSRRLKEADPSIFCAAVEPAESPVLSQGRSGAHGIQGIGANFVPTVFDRSLVDDILTVSTEDAMETARMLMAKESLSCGITSGANVRAAMALALRPEFAGKHIVTIAPDTGERYLSTPLFSKD</sequence>
<evidence type="ECO:0000256" key="3">
    <source>
        <dbReference type="ARBA" id="ARBA00012681"/>
    </source>
</evidence>
<dbReference type="GO" id="GO:0004124">
    <property type="term" value="F:cysteine synthase activity"/>
    <property type="evidence" value="ECO:0007669"/>
    <property type="project" value="UniProtKB-EC"/>
</dbReference>
<comment type="similarity">
    <text evidence="2">Belongs to the cysteine synthase/cystathionine beta-synthase family.</text>
</comment>
<evidence type="ECO:0000256" key="1">
    <source>
        <dbReference type="ARBA" id="ARBA00001933"/>
    </source>
</evidence>
<comment type="cofactor">
    <cofactor evidence="1">
        <name>pyridoxal 5'-phosphate</name>
        <dbReference type="ChEBI" id="CHEBI:597326"/>
    </cofactor>
</comment>